<reference evidence="1 2" key="1">
    <citation type="submission" date="2016-11" db="EMBL/GenBank/DDBJ databases">
        <authorList>
            <person name="Seier E.R."/>
            <person name="Hipwell C.M."/>
            <person name="Kelliher A.B."/>
            <person name="Lando N.A."/>
            <person name="Tsaousis B.E."/>
            <person name="Esposito E.C."/>
            <person name="Heckman E.L."/>
            <person name="Mageeney C.M."/>
            <person name="Kenna M.A."/>
            <person name="Ware V.C."/>
            <person name="Garlena R.A."/>
            <person name="Russell D.A."/>
            <person name="Pope W.H."/>
            <person name="Jacobs-Sera D."/>
            <person name="Hendrix R.W."/>
            <person name="Hatfull G.F."/>
        </authorList>
    </citation>
    <scope>NUCLEOTIDE SEQUENCE [LARGE SCALE GENOMIC DNA]</scope>
</reference>
<accession>A0A1J0MDY0</accession>
<name>A0A1J0MDY0_9CAUD</name>
<dbReference type="Proteomes" id="UP000225735">
    <property type="component" value="Segment"/>
</dbReference>
<gene>
    <name evidence="1" type="ORF">SEA_TAPTIC_82</name>
</gene>
<proteinExistence type="predicted"/>
<dbReference type="EMBL" id="KY130461">
    <property type="protein sequence ID" value="APD19308.1"/>
    <property type="molecule type" value="Genomic_DNA"/>
</dbReference>
<evidence type="ECO:0000313" key="2">
    <source>
        <dbReference type="Proteomes" id="UP000225735"/>
    </source>
</evidence>
<protein>
    <submittedName>
        <fullName evidence="1">Uncharacterized protein</fullName>
    </submittedName>
</protein>
<sequence>MYRADINEIDWHVGLTMTEVEDWVLDNYLPKDAPPLESPEQGFDLIAAEGDKVVIEAVEKYPTGVEYSVRLPNGAYSGRSTLFQGAVDLAREQNSRLRAAGSNEVCEVVQRGVMYTAWKVVEA</sequence>
<organism evidence="1 2">
    <name type="scientific">Mycobacterium phage Taptic</name>
    <dbReference type="NCBI Taxonomy" id="1920305"/>
    <lineage>
        <taxon>Viruses</taxon>
        <taxon>Duplodnaviria</taxon>
        <taxon>Heunggongvirae</taxon>
        <taxon>Uroviricota</taxon>
        <taxon>Caudoviricetes</taxon>
        <taxon>Northamptonvirus</taxon>
        <taxon>Northamptonvirus taptic</taxon>
    </lineage>
</organism>
<evidence type="ECO:0000313" key="1">
    <source>
        <dbReference type="EMBL" id="APD19308.1"/>
    </source>
</evidence>
<keyword evidence="2" id="KW-1185">Reference proteome</keyword>